<evidence type="ECO:0000313" key="3">
    <source>
        <dbReference type="Proteomes" id="UP000689195"/>
    </source>
</evidence>
<dbReference type="Proteomes" id="UP000689195">
    <property type="component" value="Unassembled WGS sequence"/>
</dbReference>
<keyword evidence="3" id="KW-1185">Reference proteome</keyword>
<sequence length="185" mass="21868">MPSMIFYQVKPNMNYINRRYWMQSILTISMMAFYFFKHNSFITYQTIGTNCDCMTHKNAITQRRVLVNQLFQVKKLLQNQFISRKGIYAYQITKLIVMNMRKSIEFDEAIVLDPILPVLIQLIIYDNYVIAVFEVPIQQRNFLKYEKGKIMLCSSTIVGLDQCLEMMAAKFRTTIMNAINILKLQ</sequence>
<evidence type="ECO:0008006" key="4">
    <source>
        <dbReference type="Google" id="ProtNLM"/>
    </source>
</evidence>
<evidence type="ECO:0000313" key="2">
    <source>
        <dbReference type="EMBL" id="CAD8148170.1"/>
    </source>
</evidence>
<comment type="caution">
    <text evidence="2">The sequence shown here is derived from an EMBL/GenBank/DDBJ whole genome shotgun (WGS) entry which is preliminary data.</text>
</comment>
<dbReference type="EMBL" id="CAJJDO010000017">
    <property type="protein sequence ID" value="CAD8148170.1"/>
    <property type="molecule type" value="Genomic_DNA"/>
</dbReference>
<keyword evidence="1" id="KW-0812">Transmembrane</keyword>
<organism evidence="2 3">
    <name type="scientific">Paramecium pentaurelia</name>
    <dbReference type="NCBI Taxonomy" id="43138"/>
    <lineage>
        <taxon>Eukaryota</taxon>
        <taxon>Sar</taxon>
        <taxon>Alveolata</taxon>
        <taxon>Ciliophora</taxon>
        <taxon>Intramacronucleata</taxon>
        <taxon>Oligohymenophorea</taxon>
        <taxon>Peniculida</taxon>
        <taxon>Parameciidae</taxon>
        <taxon>Paramecium</taxon>
    </lineage>
</organism>
<reference evidence="2" key="1">
    <citation type="submission" date="2021-01" db="EMBL/GenBank/DDBJ databases">
        <authorList>
            <consortium name="Genoscope - CEA"/>
            <person name="William W."/>
        </authorList>
    </citation>
    <scope>NUCLEOTIDE SEQUENCE</scope>
</reference>
<protein>
    <recommendedName>
        <fullName evidence="4">Transmembrane protein</fullName>
    </recommendedName>
</protein>
<accession>A0A8S1T6Q2</accession>
<keyword evidence="1" id="KW-0472">Membrane</keyword>
<name>A0A8S1T6Q2_9CILI</name>
<evidence type="ECO:0000256" key="1">
    <source>
        <dbReference type="SAM" id="Phobius"/>
    </source>
</evidence>
<gene>
    <name evidence="2" type="ORF">PPENT_87.1.T0170334</name>
</gene>
<proteinExistence type="predicted"/>
<dbReference type="OrthoDB" id="292444at2759"/>
<feature type="transmembrane region" description="Helical" evidence="1">
    <location>
        <begin position="20"/>
        <end position="36"/>
    </location>
</feature>
<dbReference type="AlphaFoldDB" id="A0A8S1T6Q2"/>
<keyword evidence="1" id="KW-1133">Transmembrane helix</keyword>